<dbReference type="InterPro" id="IPR039781">
    <property type="entry name" value="Rad21/Rec8-like"/>
</dbReference>
<feature type="region of interest" description="Disordered" evidence="4">
    <location>
        <begin position="712"/>
        <end position="734"/>
    </location>
</feature>
<evidence type="ECO:0000313" key="9">
    <source>
        <dbReference type="Proteomes" id="UP001318860"/>
    </source>
</evidence>
<sequence length="1656" mass="182943">MFYSQFILAKKGPLGTIWIAAHLERKLRKNQVADTDIGVSVDSILFPEVPIALRLSSHLLLGVVRIYNRKVNYLFDDCSEALLKVKQAFRSTAVDLPPEESKAPYHSITLPEKFDLDDFELPDSDIFQGNSREQITLQDVDHHFLLCDASSFIETSVLQITLPGLDDGGGVPADHVLARHELFLDNIGNAGHANESADPQTSFGSMSPLKQEEDPEDRAANSESMVDGADEHADLMDYAQAPRTPGLVEEPNLSNVKDASACDDHLESEYHLMESTVKENADNVPYEDKQEVDWCSRDDTISDTIPLGPHEENGYLLGGLEIKESKPQGESPIEGNVEFVLLKESSSVSEPSTHLLDQIEAIRPDSEFTDKIIKASDVPHQEDSPTEAVNEDKTYFHSVDETDINDQRPNEVGLEKSASEISGLASTAQQVSEDVSRKDLASPGVEVPGCVGDTSNQQKSCHDGSELASENQVEFFRETPESQACQEITDSSALNLEAHGKEVASESLVFSPCNSILEHPDVTKPGDSMSTDADVKSDNAALATYGMEETAKLGTEYCITGNSEQSPKEDRVQELASEENIQVATSEADAQVHNMNSQDRLDEIVNNSRESELAAPEKLLSVPEGYIDVHRDMLVEVSPSDFGGHDEGDGGSKTAAGRKRSITESTLTEQSLNSVESSRQVRVKRTIGSVPDDDDLLSSILAGRRSSVLKVKPTPPLSEVTSTKRNRAAPRSGAPKRKVLMDDTMVLHGDTIRHQLTNTEDIRRVRKKTPCTLPEISMIQKQHMEDEIFLGTTFTGISVELASLHGQAYDLSHIRVCKNDVNDASLEIVTDSRLPSQDDKNGASLETMVEPNLASLNDKDGASLETVAELHLTSPNNENNDKGPGKSGLEDDELLIVRNNEVAEPSENLILSEIRVEEVDCTSTEVNFSQEQSKPTNDVGPDDSQMEASLNVAKVGVSLTDAGSVNPSVVAGFEPLDSIGHATSDIGDASAGMVPTASLNEYDERNSHVNMDASAVVPDQKMAVPSVELDRADIDDAQAIARGEMTDKDGDANREGETELGARDDDILPDVAKYAAVEPVPNANHGELEYNFQSEIYNTAFEEQREVEFSHGELVSVLEDGSTNNGENPEHAEAYQPSMMDAEISGFDLHDRDVISYKMGIAGYMFMGTMAVSKYLQAAFGKEAECGRKSLSMDNLLTGKSRKEASRMFFETLENAETYSKDDGNSGMQAIRYFATSVLEEFPEKASNLEARIRDVANEAEDIIAEDIIEGNDPYYHFENKVKKVTEKIDSIAVEVMNIKKSFTVKDLRPNEFSAASSSHTGKNDMVCLFWFHDSFVSPPDALFELIHLRYLAFYYDSDIPSAISKLRNLQTLIIHPVEASRNFGPARVYFTFLDLSQLRHLVSAASHALHIPEDSFQSMLMMSQLIKEAEILYIISRLEMAYAALVSLAQTIHHILNHHQYSISIHENGKLRCINKYIVFLQTFLEDFPGEANSLEGRIRDVAYETEDMIECFVSEHISSCSAHQGSLGNFRLLRVLDVLNVEFSSYSPHYLLYPPDELFELFHLRYLALAYPQNIPAAISNLQNLQTLIIHPVGASWSYLERFMVHLPRECWCMPNLRHLVSSSSHALCIPEAAVPVLENLQTLSVLDENPEKY</sequence>
<protein>
    <submittedName>
        <fullName evidence="8">Uncharacterized protein</fullName>
    </submittedName>
</protein>
<keyword evidence="3" id="KW-0539">Nucleus</keyword>
<dbReference type="Pfam" id="PF04825">
    <property type="entry name" value="Rad21_Rec8_N"/>
    <property type="match status" value="1"/>
</dbReference>
<dbReference type="Pfam" id="PF04824">
    <property type="entry name" value="Rad21_Rec8"/>
    <property type="match status" value="1"/>
</dbReference>
<comment type="subcellular location">
    <subcellularLocation>
        <location evidence="1">Nucleus</location>
    </subcellularLocation>
</comment>
<dbReference type="EMBL" id="JABTTQ020001042">
    <property type="protein sequence ID" value="KAK6136338.1"/>
    <property type="molecule type" value="Genomic_DNA"/>
</dbReference>
<feature type="domain" description="Rad21/Rec8-like protein C-terminal eukaryotic" evidence="5">
    <location>
        <begin position="1189"/>
        <end position="1214"/>
    </location>
</feature>
<dbReference type="InterPro" id="IPR006909">
    <property type="entry name" value="Rad21/Rec8_C_eu"/>
</dbReference>
<feature type="region of interest" description="Disordered" evidence="4">
    <location>
        <begin position="190"/>
        <end position="225"/>
    </location>
</feature>
<dbReference type="SUPFAM" id="SSF52047">
    <property type="entry name" value="RNI-like"/>
    <property type="match status" value="1"/>
</dbReference>
<comment type="caution">
    <text evidence="8">The sequence shown here is derived from an EMBL/GenBank/DDBJ whole genome shotgun (WGS) entry which is preliminary data.</text>
</comment>
<evidence type="ECO:0000259" key="5">
    <source>
        <dbReference type="Pfam" id="PF04824"/>
    </source>
</evidence>
<organism evidence="8 9">
    <name type="scientific">Rehmannia glutinosa</name>
    <name type="common">Chinese foxglove</name>
    <dbReference type="NCBI Taxonomy" id="99300"/>
    <lineage>
        <taxon>Eukaryota</taxon>
        <taxon>Viridiplantae</taxon>
        <taxon>Streptophyta</taxon>
        <taxon>Embryophyta</taxon>
        <taxon>Tracheophyta</taxon>
        <taxon>Spermatophyta</taxon>
        <taxon>Magnoliopsida</taxon>
        <taxon>eudicotyledons</taxon>
        <taxon>Gunneridae</taxon>
        <taxon>Pentapetalae</taxon>
        <taxon>asterids</taxon>
        <taxon>lamiids</taxon>
        <taxon>Lamiales</taxon>
        <taxon>Orobanchaceae</taxon>
        <taxon>Rehmannieae</taxon>
        <taxon>Rehmannia</taxon>
    </lineage>
</organism>
<dbReference type="PANTHER" id="PTHR12585:SF69">
    <property type="entry name" value="FI11703P"/>
    <property type="match status" value="1"/>
</dbReference>
<evidence type="ECO:0000256" key="3">
    <source>
        <dbReference type="ARBA" id="ARBA00023242"/>
    </source>
</evidence>
<keyword evidence="2" id="KW-0677">Repeat</keyword>
<feature type="compositionally biased region" description="Polar residues" evidence="4">
    <location>
        <begin position="925"/>
        <end position="936"/>
    </location>
</feature>
<feature type="compositionally biased region" description="Polar residues" evidence="4">
    <location>
        <begin position="663"/>
        <end position="677"/>
    </location>
</feature>
<feature type="domain" description="Rad21/Rec8-like protein N-terminal" evidence="6">
    <location>
        <begin position="1"/>
        <end position="101"/>
    </location>
</feature>
<name>A0ABR0VNX0_REHGL</name>
<dbReference type="PANTHER" id="PTHR12585">
    <property type="entry name" value="SCC1 / RAD21 FAMILY MEMBER"/>
    <property type="match status" value="1"/>
</dbReference>
<evidence type="ECO:0000259" key="6">
    <source>
        <dbReference type="Pfam" id="PF04825"/>
    </source>
</evidence>
<feature type="region of interest" description="Disordered" evidence="4">
    <location>
        <begin position="638"/>
        <end position="677"/>
    </location>
</feature>
<dbReference type="Pfam" id="PF23598">
    <property type="entry name" value="LRR_14"/>
    <property type="match status" value="1"/>
</dbReference>
<dbReference type="Proteomes" id="UP001318860">
    <property type="component" value="Unassembled WGS sequence"/>
</dbReference>
<evidence type="ECO:0000259" key="7">
    <source>
        <dbReference type="Pfam" id="PF23598"/>
    </source>
</evidence>
<feature type="domain" description="Disease resistance R13L4/SHOC-2-like LRR" evidence="7">
    <location>
        <begin position="1519"/>
        <end position="1650"/>
    </location>
</feature>
<keyword evidence="9" id="KW-1185">Reference proteome</keyword>
<evidence type="ECO:0000313" key="8">
    <source>
        <dbReference type="EMBL" id="KAK6136338.1"/>
    </source>
</evidence>
<dbReference type="Gene3D" id="1.20.5.4130">
    <property type="match status" value="2"/>
</dbReference>
<dbReference type="CDD" id="cd21793">
    <property type="entry name" value="Rad21_Rec8_M_AtSYN1-like"/>
    <property type="match status" value="1"/>
</dbReference>
<accession>A0ABR0VNX0</accession>
<gene>
    <name evidence="8" type="ORF">DH2020_029909</name>
</gene>
<feature type="region of interest" description="Disordered" evidence="4">
    <location>
        <begin position="925"/>
        <end position="944"/>
    </location>
</feature>
<proteinExistence type="predicted"/>
<evidence type="ECO:0000256" key="1">
    <source>
        <dbReference type="ARBA" id="ARBA00004123"/>
    </source>
</evidence>
<evidence type="ECO:0000256" key="4">
    <source>
        <dbReference type="SAM" id="MobiDB-lite"/>
    </source>
</evidence>
<feature type="region of interest" description="Disordered" evidence="4">
    <location>
        <begin position="441"/>
        <end position="466"/>
    </location>
</feature>
<dbReference type="InterPro" id="IPR006910">
    <property type="entry name" value="Rad21_Rec8_N"/>
</dbReference>
<feature type="compositionally biased region" description="Basic residues" evidence="4">
    <location>
        <begin position="724"/>
        <end position="734"/>
    </location>
</feature>
<dbReference type="InterPro" id="IPR055414">
    <property type="entry name" value="LRR_R13L4/SHOC2-like"/>
</dbReference>
<evidence type="ECO:0000256" key="2">
    <source>
        <dbReference type="ARBA" id="ARBA00022737"/>
    </source>
</evidence>
<reference evidence="8 9" key="1">
    <citation type="journal article" date="2021" name="Comput. Struct. Biotechnol. J.">
        <title>De novo genome assembly of the potent medicinal plant Rehmannia glutinosa using nanopore technology.</title>
        <authorList>
            <person name="Ma L."/>
            <person name="Dong C."/>
            <person name="Song C."/>
            <person name="Wang X."/>
            <person name="Zheng X."/>
            <person name="Niu Y."/>
            <person name="Chen S."/>
            <person name="Feng W."/>
        </authorList>
    </citation>
    <scope>NUCLEOTIDE SEQUENCE [LARGE SCALE GENOMIC DNA]</scope>
    <source>
        <strain evidence="8">DH-2019</strain>
    </source>
</reference>